<accession>A0ABW5E9H7</accession>
<comment type="caution">
    <text evidence="1">The sequence shown here is derived from an EMBL/GenBank/DDBJ whole genome shotgun (WGS) entry which is preliminary data.</text>
</comment>
<keyword evidence="2" id="KW-1185">Reference proteome</keyword>
<dbReference type="EMBL" id="JBHUJD010000005">
    <property type="protein sequence ID" value="MFD2309957.1"/>
    <property type="molecule type" value="Genomic_DNA"/>
</dbReference>
<name>A0ABW5E9H7_9GAMM</name>
<evidence type="ECO:0000313" key="2">
    <source>
        <dbReference type="Proteomes" id="UP001597425"/>
    </source>
</evidence>
<protein>
    <submittedName>
        <fullName evidence="1">Uncharacterized protein</fullName>
    </submittedName>
</protein>
<reference evidence="2" key="1">
    <citation type="journal article" date="2019" name="Int. J. Syst. Evol. Microbiol.">
        <title>The Global Catalogue of Microorganisms (GCM) 10K type strain sequencing project: providing services to taxonomists for standard genome sequencing and annotation.</title>
        <authorList>
            <consortium name="The Broad Institute Genomics Platform"/>
            <consortium name="The Broad Institute Genome Sequencing Center for Infectious Disease"/>
            <person name="Wu L."/>
            <person name="Ma J."/>
        </authorList>
    </citation>
    <scope>NUCLEOTIDE SEQUENCE [LARGE SCALE GENOMIC DNA]</scope>
    <source>
        <strain evidence="2">KCTC 12848</strain>
    </source>
</reference>
<gene>
    <name evidence="1" type="ORF">ACFSKX_05950</name>
</gene>
<evidence type="ECO:0000313" key="1">
    <source>
        <dbReference type="EMBL" id="MFD2309957.1"/>
    </source>
</evidence>
<dbReference type="Proteomes" id="UP001597425">
    <property type="component" value="Unassembled WGS sequence"/>
</dbReference>
<sequence>MNESYGVIVKEDRSWLADFIKSGALVDIPDNPYSLTEAFEGTAYSPVQPEQTGYIQAPGPIQDAVAVSIYLVGSSKRTVDYNAYSRSANAPVYVQQQNGGCTVYGASSSRGC</sequence>
<organism evidence="1 2">
    <name type="scientific">Microbulbifer halophilus</name>
    <dbReference type="NCBI Taxonomy" id="453963"/>
    <lineage>
        <taxon>Bacteria</taxon>
        <taxon>Pseudomonadati</taxon>
        <taxon>Pseudomonadota</taxon>
        <taxon>Gammaproteobacteria</taxon>
        <taxon>Cellvibrionales</taxon>
        <taxon>Microbulbiferaceae</taxon>
        <taxon>Microbulbifer</taxon>
    </lineage>
</organism>
<proteinExistence type="predicted"/>
<dbReference type="RefSeq" id="WP_265723497.1">
    <property type="nucleotide sequence ID" value="NZ_JAPIVK010000054.1"/>
</dbReference>